<protein>
    <submittedName>
        <fullName evidence="2">Uncharacterized protein</fullName>
    </submittedName>
</protein>
<keyword evidence="1" id="KW-0812">Transmembrane</keyword>
<evidence type="ECO:0000256" key="1">
    <source>
        <dbReference type="SAM" id="Phobius"/>
    </source>
</evidence>
<evidence type="ECO:0000313" key="2">
    <source>
        <dbReference type="EMBL" id="KAF7196975.1"/>
    </source>
</evidence>
<comment type="caution">
    <text evidence="2">The sequence shown here is derived from an EMBL/GenBank/DDBJ whole genome shotgun (WGS) entry which is preliminary data.</text>
</comment>
<dbReference type="AlphaFoldDB" id="A0A8H6VM89"/>
<proteinExistence type="predicted"/>
<dbReference type="Proteomes" id="UP000660729">
    <property type="component" value="Unassembled WGS sequence"/>
</dbReference>
<name>A0A8H6VM89_9PEZI</name>
<keyword evidence="1" id="KW-1133">Transmembrane helix</keyword>
<reference evidence="2" key="1">
    <citation type="submission" date="2020-04" db="EMBL/GenBank/DDBJ databases">
        <title>Draft genome resource of the tomato pathogen Pseudocercospora fuligena.</title>
        <authorList>
            <person name="Zaccaron A."/>
        </authorList>
    </citation>
    <scope>NUCLEOTIDE SEQUENCE</scope>
    <source>
        <strain evidence="2">PF001</strain>
    </source>
</reference>
<organism evidence="2 3">
    <name type="scientific">Pseudocercospora fuligena</name>
    <dbReference type="NCBI Taxonomy" id="685502"/>
    <lineage>
        <taxon>Eukaryota</taxon>
        <taxon>Fungi</taxon>
        <taxon>Dikarya</taxon>
        <taxon>Ascomycota</taxon>
        <taxon>Pezizomycotina</taxon>
        <taxon>Dothideomycetes</taxon>
        <taxon>Dothideomycetidae</taxon>
        <taxon>Mycosphaerellales</taxon>
        <taxon>Mycosphaerellaceae</taxon>
        <taxon>Pseudocercospora</taxon>
    </lineage>
</organism>
<keyword evidence="3" id="KW-1185">Reference proteome</keyword>
<gene>
    <name evidence="2" type="ORF">HII31_01675</name>
</gene>
<keyword evidence="1" id="KW-0472">Membrane</keyword>
<dbReference type="OrthoDB" id="5397846at2759"/>
<feature type="transmembrane region" description="Helical" evidence="1">
    <location>
        <begin position="326"/>
        <end position="351"/>
    </location>
</feature>
<sequence length="363" mass="41460">MTEHQSPPAPQEDQKIFPFLNLPAELRNQIYDNVVADRNNGPRGNVLNAKRIALLATNQQVRKEFGSMLWPETNLSIQGFVAPGQLPSKARKMPGHVARQANSVTLILKTNETTLGTCRDATTLGTGRDAIRVYLKIEPKKGTFRLWAHIHTTRRPSWLRDEIEKYHAWKSMRTLHAWMTDRTSGLTMHPEPLEPGAMPYPGVYPQSMMTHKRHGRKKIYQYFGPSNLTLRQRLTVFFHAESHILLLKEQAVWKSIRAKIGDQKTDTLQDVAIVLGVFILLWISSFILGITSLPFVPLVAIPAIARVALEDLPWATRTWILLKLRWVWPTLFVVFTATLAFSAKAWSWWYIPELLVSFILALS</sequence>
<feature type="transmembrane region" description="Helical" evidence="1">
    <location>
        <begin position="272"/>
        <end position="305"/>
    </location>
</feature>
<dbReference type="EMBL" id="JABCIY010000021">
    <property type="protein sequence ID" value="KAF7196975.1"/>
    <property type="molecule type" value="Genomic_DNA"/>
</dbReference>
<evidence type="ECO:0000313" key="3">
    <source>
        <dbReference type="Proteomes" id="UP000660729"/>
    </source>
</evidence>
<accession>A0A8H6VM89</accession>